<keyword evidence="1" id="KW-0285">Flavoprotein</keyword>
<evidence type="ECO:0000259" key="3">
    <source>
        <dbReference type="Pfam" id="PF03358"/>
    </source>
</evidence>
<dbReference type="InterPro" id="IPR005025">
    <property type="entry name" value="FMN_Rdtase-like_dom"/>
</dbReference>
<sequence length="259" mass="29838">MKITAIIGSPRKSGDCFKTIEMIEKSFNRISETQVEYVFLKDFDLGFCKSCLFCYTKGEQFCPHIQVTGLLLEKMMECDIVIFACPVYEQHVTALMKNFYDNFSFLFHRPRFFGKKAILLSSTGGSGLKGTLNYMKMTAIGWGFDIAGIVGVCGSSLSSNEKYKTDVQIRIDKLVDKIYKNRKAGQPSLYQLAMFRAMQCKALKSAQKKNIEYNYWLERGWLEKNYYTSQKIGIAKKIYSDFLKHIMRKMMNGKNIIIN</sequence>
<dbReference type="Proteomes" id="UP001419084">
    <property type="component" value="Unassembled WGS sequence"/>
</dbReference>
<protein>
    <submittedName>
        <fullName evidence="4">Flavin reductase</fullName>
    </submittedName>
</protein>
<dbReference type="Gene3D" id="3.40.50.360">
    <property type="match status" value="1"/>
</dbReference>
<proteinExistence type="predicted"/>
<feature type="domain" description="NADPH-dependent FMN reductase-like" evidence="3">
    <location>
        <begin position="1"/>
        <end position="133"/>
    </location>
</feature>
<keyword evidence="2" id="KW-0288">FMN</keyword>
<dbReference type="InterPro" id="IPR029039">
    <property type="entry name" value="Flavoprotein-like_sf"/>
</dbReference>
<name>A0ABQ5M4Q0_9FIRM</name>
<keyword evidence="5" id="KW-1185">Reference proteome</keyword>
<reference evidence="4 5" key="1">
    <citation type="journal article" date="2024" name="Int. J. Syst. Evol. Microbiol.">
        <title>Lacrimispora brassicae sp. nov. isolated from fermented cabbage, and proposal of Clostridium indicum Gundawar et al. 2019 and Clostridium methoxybenzovorans Mechichi et al. 1999 as heterotypic synonyms of Lacrimispora amygdalina (Parshina et al. 2003) Haas and Blanchard 2020 and Lacrimispora indolis (McClung and McCoy 1957) Haas and Blanchard 2020, respectively.</title>
        <authorList>
            <person name="Kobayashi H."/>
            <person name="Tanizawa Y."/>
            <person name="Sakamoto M."/>
            <person name="Ohkuma M."/>
            <person name="Tohno M."/>
        </authorList>
    </citation>
    <scope>NUCLEOTIDE SEQUENCE [LARGE SCALE GENOMIC DNA]</scope>
    <source>
        <strain evidence="4 5">DSM 12857</strain>
    </source>
</reference>
<gene>
    <name evidence="4" type="ORF">LAD12857_18200</name>
</gene>
<dbReference type="Pfam" id="PF03358">
    <property type="entry name" value="FMN_red"/>
    <property type="match status" value="1"/>
</dbReference>
<organism evidence="4 5">
    <name type="scientific">Lacrimispora amygdalina</name>
    <dbReference type="NCBI Taxonomy" id="253257"/>
    <lineage>
        <taxon>Bacteria</taxon>
        <taxon>Bacillati</taxon>
        <taxon>Bacillota</taxon>
        <taxon>Clostridia</taxon>
        <taxon>Lachnospirales</taxon>
        <taxon>Lachnospiraceae</taxon>
        <taxon>Lacrimispora</taxon>
    </lineage>
</organism>
<accession>A0ABQ5M4Q0</accession>
<evidence type="ECO:0000313" key="4">
    <source>
        <dbReference type="EMBL" id="GLB29897.1"/>
    </source>
</evidence>
<dbReference type="PANTHER" id="PTHR43278:SF2">
    <property type="entry name" value="IRON-SULFUR FLAVOPROTEIN"/>
    <property type="match status" value="1"/>
</dbReference>
<evidence type="ECO:0000313" key="5">
    <source>
        <dbReference type="Proteomes" id="UP001419084"/>
    </source>
</evidence>
<evidence type="ECO:0000256" key="1">
    <source>
        <dbReference type="ARBA" id="ARBA00022630"/>
    </source>
</evidence>
<dbReference type="RefSeq" id="WP_346065104.1">
    <property type="nucleotide sequence ID" value="NZ_BRPJ01000032.1"/>
</dbReference>
<dbReference type="InterPro" id="IPR051796">
    <property type="entry name" value="ISF_SsuE-like"/>
</dbReference>
<dbReference type="SUPFAM" id="SSF52218">
    <property type="entry name" value="Flavoproteins"/>
    <property type="match status" value="1"/>
</dbReference>
<evidence type="ECO:0000256" key="2">
    <source>
        <dbReference type="ARBA" id="ARBA00022643"/>
    </source>
</evidence>
<comment type="caution">
    <text evidence="4">The sequence shown here is derived from an EMBL/GenBank/DDBJ whole genome shotgun (WGS) entry which is preliminary data.</text>
</comment>
<dbReference type="PANTHER" id="PTHR43278">
    <property type="entry name" value="NAD(P)H-DEPENDENT FMN-CONTAINING OXIDOREDUCTASE YWQN-RELATED"/>
    <property type="match status" value="1"/>
</dbReference>
<dbReference type="EMBL" id="BRPJ01000032">
    <property type="protein sequence ID" value="GLB29897.1"/>
    <property type="molecule type" value="Genomic_DNA"/>
</dbReference>